<dbReference type="Proteomes" id="UP001634007">
    <property type="component" value="Unassembled WGS sequence"/>
</dbReference>
<accession>A0ABD3KPZ3</accession>
<keyword evidence="2" id="KW-1185">Reference proteome</keyword>
<protein>
    <recommendedName>
        <fullName evidence="3">Chlorophyll a-b binding protein, chloroplastic</fullName>
    </recommendedName>
</protein>
<sequence>MGFEPLEWYCRPVANGIWARSTDSAFSAYTPCAVDSLVIFHILLGSSGPLLLPNLVDQDNFKSAEVPLEVEMLQLYVGIAFFLLHCRACAEVGDGLFGFQPGWPD</sequence>
<evidence type="ECO:0000313" key="1">
    <source>
        <dbReference type="EMBL" id="KAL3741422.1"/>
    </source>
</evidence>
<gene>
    <name evidence="1" type="ORF">ACJRO7_016977</name>
</gene>
<proteinExistence type="predicted"/>
<evidence type="ECO:0008006" key="3">
    <source>
        <dbReference type="Google" id="ProtNLM"/>
    </source>
</evidence>
<organism evidence="1 2">
    <name type="scientific">Eucalyptus globulus</name>
    <name type="common">Tasmanian blue gum</name>
    <dbReference type="NCBI Taxonomy" id="34317"/>
    <lineage>
        <taxon>Eukaryota</taxon>
        <taxon>Viridiplantae</taxon>
        <taxon>Streptophyta</taxon>
        <taxon>Embryophyta</taxon>
        <taxon>Tracheophyta</taxon>
        <taxon>Spermatophyta</taxon>
        <taxon>Magnoliopsida</taxon>
        <taxon>eudicotyledons</taxon>
        <taxon>Gunneridae</taxon>
        <taxon>Pentapetalae</taxon>
        <taxon>rosids</taxon>
        <taxon>malvids</taxon>
        <taxon>Myrtales</taxon>
        <taxon>Myrtaceae</taxon>
        <taxon>Myrtoideae</taxon>
        <taxon>Eucalypteae</taxon>
        <taxon>Eucalyptus</taxon>
    </lineage>
</organism>
<dbReference type="AlphaFoldDB" id="A0ABD3KPZ3"/>
<evidence type="ECO:0000313" key="2">
    <source>
        <dbReference type="Proteomes" id="UP001634007"/>
    </source>
</evidence>
<name>A0ABD3KPZ3_EUCGL</name>
<reference evidence="1 2" key="1">
    <citation type="submission" date="2024-11" db="EMBL/GenBank/DDBJ databases">
        <title>Chromosome-level genome assembly of Eucalyptus globulus Labill. provides insights into its genome evolution.</title>
        <authorList>
            <person name="Li X."/>
        </authorList>
    </citation>
    <scope>NUCLEOTIDE SEQUENCE [LARGE SCALE GENOMIC DNA]</scope>
    <source>
        <strain evidence="1">CL2024</strain>
        <tissue evidence="1">Fresh tender leaves</tissue>
    </source>
</reference>
<comment type="caution">
    <text evidence="1">The sequence shown here is derived from an EMBL/GenBank/DDBJ whole genome shotgun (WGS) entry which is preliminary data.</text>
</comment>
<dbReference type="EMBL" id="JBJKBG010000004">
    <property type="protein sequence ID" value="KAL3741422.1"/>
    <property type="molecule type" value="Genomic_DNA"/>
</dbReference>